<evidence type="ECO:0000259" key="1">
    <source>
        <dbReference type="Pfam" id="PF02342"/>
    </source>
</evidence>
<dbReference type="InterPro" id="IPR003325">
    <property type="entry name" value="TerD"/>
</dbReference>
<dbReference type="RefSeq" id="WP_379150568.1">
    <property type="nucleotide sequence ID" value="NZ_JBHSRJ010000002.1"/>
</dbReference>
<comment type="caution">
    <text evidence="2">The sequence shown here is derived from an EMBL/GenBank/DDBJ whole genome shotgun (WGS) entry which is preliminary data.</text>
</comment>
<reference evidence="3" key="1">
    <citation type="journal article" date="2019" name="Int. J. Syst. Evol. Microbiol.">
        <title>The Global Catalogue of Microorganisms (GCM) 10K type strain sequencing project: providing services to taxonomists for standard genome sequencing and annotation.</title>
        <authorList>
            <consortium name="The Broad Institute Genomics Platform"/>
            <consortium name="The Broad Institute Genome Sequencing Center for Infectious Disease"/>
            <person name="Wu L."/>
            <person name="Ma J."/>
        </authorList>
    </citation>
    <scope>NUCLEOTIDE SEQUENCE [LARGE SCALE GENOMIC DNA]</scope>
    <source>
        <strain evidence="3">CCUG 54522</strain>
    </source>
</reference>
<organism evidence="2 3">
    <name type="scientific">Nocardioides hankookensis</name>
    <dbReference type="NCBI Taxonomy" id="443157"/>
    <lineage>
        <taxon>Bacteria</taxon>
        <taxon>Bacillati</taxon>
        <taxon>Actinomycetota</taxon>
        <taxon>Actinomycetes</taxon>
        <taxon>Propionibacteriales</taxon>
        <taxon>Nocardioidaceae</taxon>
        <taxon>Nocardioides</taxon>
    </lineage>
</organism>
<dbReference type="Proteomes" id="UP001596135">
    <property type="component" value="Unassembled WGS sequence"/>
</dbReference>
<dbReference type="PANTHER" id="PTHR32097:SF17">
    <property type="entry name" value="CAMP-BINDING PROTEIN 1-RELATED"/>
    <property type="match status" value="1"/>
</dbReference>
<protein>
    <submittedName>
        <fullName evidence="2">TerD family protein</fullName>
    </submittedName>
</protein>
<dbReference type="Pfam" id="PF02342">
    <property type="entry name" value="TerD"/>
    <property type="match status" value="1"/>
</dbReference>
<dbReference type="PANTHER" id="PTHR32097">
    <property type="entry name" value="CAMP-BINDING PROTEIN 1-RELATED"/>
    <property type="match status" value="1"/>
</dbReference>
<dbReference type="CDD" id="cd06974">
    <property type="entry name" value="TerD_like"/>
    <property type="match status" value="1"/>
</dbReference>
<dbReference type="EMBL" id="JBHSRJ010000002">
    <property type="protein sequence ID" value="MFC6042216.1"/>
    <property type="molecule type" value="Genomic_DNA"/>
</dbReference>
<dbReference type="InterPro" id="IPR051324">
    <property type="entry name" value="Stress/Tellurium_Resist"/>
</dbReference>
<keyword evidence="3" id="KW-1185">Reference proteome</keyword>
<gene>
    <name evidence="2" type="ORF">ACFPYL_03985</name>
</gene>
<feature type="domain" description="TerD" evidence="1">
    <location>
        <begin position="2"/>
        <end position="173"/>
    </location>
</feature>
<sequence>MIELTKGQELALPVDGGALRMGLGWDKNPSAGGFSSGGNRDVDLDASAVQFGGGQLFDIAFYNNTTTRDGSVVHLGDNTTGSGEGDDESITVDLAKVHRQIDTIFLLVTSYQGHSLEWVANAYCRVVDDHGVELARVTLTLGVPETGVVMARISRDGEGWTLRAVAEGIAVKLPTESGPKLRAFL</sequence>
<accession>A0ABW1LFV2</accession>
<dbReference type="Gene3D" id="2.60.60.30">
    <property type="entry name" value="sav2460 like domains"/>
    <property type="match status" value="1"/>
</dbReference>
<evidence type="ECO:0000313" key="3">
    <source>
        <dbReference type="Proteomes" id="UP001596135"/>
    </source>
</evidence>
<name>A0ABW1LFV2_9ACTN</name>
<evidence type="ECO:0000313" key="2">
    <source>
        <dbReference type="EMBL" id="MFC6042216.1"/>
    </source>
</evidence>
<proteinExistence type="predicted"/>